<comment type="caution">
    <text evidence="3">The sequence shown here is derived from an EMBL/GenBank/DDBJ whole genome shotgun (WGS) entry which is preliminary data.</text>
</comment>
<feature type="transmembrane region" description="Helical" evidence="2">
    <location>
        <begin position="100"/>
        <end position="120"/>
    </location>
</feature>
<feature type="region of interest" description="Disordered" evidence="1">
    <location>
        <begin position="226"/>
        <end position="260"/>
    </location>
</feature>
<feature type="region of interest" description="Disordered" evidence="1">
    <location>
        <begin position="188"/>
        <end position="210"/>
    </location>
</feature>
<keyword evidence="2" id="KW-0812">Transmembrane</keyword>
<proteinExistence type="predicted"/>
<evidence type="ECO:0000256" key="2">
    <source>
        <dbReference type="SAM" id="Phobius"/>
    </source>
</evidence>
<dbReference type="AlphaFoldDB" id="A0A1Z5K3A5"/>
<gene>
    <name evidence="3" type="ORF">FisN_7Hh029</name>
</gene>
<dbReference type="EMBL" id="BDSP01000152">
    <property type="protein sequence ID" value="GAX20720.1"/>
    <property type="molecule type" value="Genomic_DNA"/>
</dbReference>
<feature type="compositionally biased region" description="Polar residues" evidence="1">
    <location>
        <begin position="235"/>
        <end position="255"/>
    </location>
</feature>
<dbReference type="Proteomes" id="UP000198406">
    <property type="component" value="Unassembled WGS sequence"/>
</dbReference>
<name>A0A1Z5K3A5_FISSO</name>
<keyword evidence="2" id="KW-0472">Membrane</keyword>
<feature type="transmembrane region" description="Helical" evidence="2">
    <location>
        <begin position="146"/>
        <end position="168"/>
    </location>
</feature>
<sequence length="323" mass="36244">MHRTFLVLLSFLFCCAFSWSLVPFVYQQHRRQAIQSLITHTAKQTEQDEETAAINNNDFNKGPLAFLLNPYESKIPKEIEKDIYAAEAKTPAAQDRQKRIAGYIVICFLGVLGAFFNAFLSELRMDVTLEEAGFGWVEQSNVLIRFFFLNKIGGGLLLLGGAGAGLLAEAEYDTRRLQAERIFEELQRRRAQTNKSGPSSTKKKKRRENKRLNALAEIVEPVSTNIELSPRDSLPSPTATDSQQQLQVNENSASQESKKKDGLLGTIQNFYERADSMAATQALLLNKKLEDEGLIEKITDESGLKVIGRDAAQRLQKKGDKEN</sequence>
<keyword evidence="2" id="KW-1133">Transmembrane helix</keyword>
<keyword evidence="4" id="KW-1185">Reference proteome</keyword>
<organism evidence="3 4">
    <name type="scientific">Fistulifera solaris</name>
    <name type="common">Oleaginous diatom</name>
    <dbReference type="NCBI Taxonomy" id="1519565"/>
    <lineage>
        <taxon>Eukaryota</taxon>
        <taxon>Sar</taxon>
        <taxon>Stramenopiles</taxon>
        <taxon>Ochrophyta</taxon>
        <taxon>Bacillariophyta</taxon>
        <taxon>Bacillariophyceae</taxon>
        <taxon>Bacillariophycidae</taxon>
        <taxon>Naviculales</taxon>
        <taxon>Naviculaceae</taxon>
        <taxon>Fistulifera</taxon>
    </lineage>
</organism>
<evidence type="ECO:0000313" key="4">
    <source>
        <dbReference type="Proteomes" id="UP000198406"/>
    </source>
</evidence>
<protein>
    <submittedName>
        <fullName evidence="3">Uncharacterized protein</fullName>
    </submittedName>
</protein>
<feature type="transmembrane region" description="Helical" evidence="2">
    <location>
        <begin position="6"/>
        <end position="26"/>
    </location>
</feature>
<evidence type="ECO:0000256" key="1">
    <source>
        <dbReference type="SAM" id="MobiDB-lite"/>
    </source>
</evidence>
<dbReference type="OrthoDB" id="48246at2759"/>
<accession>A0A1Z5K3A5</accession>
<evidence type="ECO:0000313" key="3">
    <source>
        <dbReference type="EMBL" id="GAX20720.1"/>
    </source>
</evidence>
<dbReference type="InParanoid" id="A0A1Z5K3A5"/>
<reference evidence="3 4" key="1">
    <citation type="journal article" date="2015" name="Plant Cell">
        <title>Oil accumulation by the oleaginous diatom Fistulifera solaris as revealed by the genome and transcriptome.</title>
        <authorList>
            <person name="Tanaka T."/>
            <person name="Maeda Y."/>
            <person name="Veluchamy A."/>
            <person name="Tanaka M."/>
            <person name="Abida H."/>
            <person name="Marechal E."/>
            <person name="Bowler C."/>
            <person name="Muto M."/>
            <person name="Sunaga Y."/>
            <person name="Tanaka M."/>
            <person name="Yoshino T."/>
            <person name="Taniguchi T."/>
            <person name="Fukuda Y."/>
            <person name="Nemoto M."/>
            <person name="Matsumoto M."/>
            <person name="Wong P.S."/>
            <person name="Aburatani S."/>
            <person name="Fujibuchi W."/>
        </authorList>
    </citation>
    <scope>NUCLEOTIDE SEQUENCE [LARGE SCALE GENOMIC DNA]</scope>
    <source>
        <strain evidence="3 4">JPCC DA0580</strain>
    </source>
</reference>